<reference evidence="2 3" key="1">
    <citation type="journal article" date="2014" name="Genome Announc.">
        <title>Draft genome sequence of the pathogenic fungus Scedosporium apiospermum.</title>
        <authorList>
            <person name="Vandeputte P."/>
            <person name="Ghamrawi S."/>
            <person name="Rechenmann M."/>
            <person name="Iltis A."/>
            <person name="Giraud S."/>
            <person name="Fleury M."/>
            <person name="Thornton C."/>
            <person name="Delhaes L."/>
            <person name="Meyer W."/>
            <person name="Papon N."/>
            <person name="Bouchara J.P."/>
        </authorList>
    </citation>
    <scope>NUCLEOTIDE SEQUENCE [LARGE SCALE GENOMIC DNA]</scope>
    <source>
        <strain evidence="2 3">IHEM 14462</strain>
    </source>
</reference>
<dbReference type="PANTHER" id="PTHR24148:SF82">
    <property type="entry name" value="HETEROKARYON INCOMPATIBILITY DOMAIN-CONTAINING PROTEIN"/>
    <property type="match status" value="1"/>
</dbReference>
<evidence type="ECO:0000259" key="1">
    <source>
        <dbReference type="Pfam" id="PF06985"/>
    </source>
</evidence>
<accession>A0A084GDS4</accession>
<protein>
    <recommendedName>
        <fullName evidence="1">Heterokaryon incompatibility domain-containing protein</fullName>
    </recommendedName>
</protein>
<dbReference type="KEGG" id="sapo:SAPIO_CDS1804"/>
<dbReference type="GeneID" id="27720876"/>
<dbReference type="Pfam" id="PF06985">
    <property type="entry name" value="HET"/>
    <property type="match status" value="1"/>
</dbReference>
<dbReference type="InterPro" id="IPR052895">
    <property type="entry name" value="HetReg/Transcr_Mod"/>
</dbReference>
<sequence length="393" mass="45041">MASQDKSFNLFQPPIRCSLVVKDLREDPVYDALSYTWGDPCTLYSSADEISPPEAWSTRAFDILVNEKPVSLATNLYTALLSFHFFSSQPPSRTASRDIYRNLLWIDALCINQSDVQERNSQVQMMSRIYRQSTTVFVWLGGGDRFSKQAILNLDQLFNVKLGKAMLERMKSLDILKKATYKELGLALMNRDSWIGIYMFLSRAWFQRAWVVQEIAFAKNAVALCGMIQFNMSMIIGSRANPFRLEADKRRLSLVKVSRITRRIEFASSELKGLAEFLHDIPESSVVPCPRSMNLDDWEKLSPKAMNEQKKLGLHMIMAILILLCETDNLIMEDTGNFQEPLDRFLNYEQARGEVGQYYTELQKILGQQAVVDGEIDFPPEFVRFETVRASSV</sequence>
<name>A0A084GDS4_PSEDA</name>
<evidence type="ECO:0000313" key="2">
    <source>
        <dbReference type="EMBL" id="KEZ45486.1"/>
    </source>
</evidence>
<dbReference type="HOGENOM" id="CLU_702394_0_0_1"/>
<dbReference type="OrthoDB" id="5153985at2759"/>
<proteinExistence type="predicted"/>
<dbReference type="VEuPathDB" id="FungiDB:SAPIO_CDS1804"/>
<dbReference type="EMBL" id="JOWA01000077">
    <property type="protein sequence ID" value="KEZ45486.1"/>
    <property type="molecule type" value="Genomic_DNA"/>
</dbReference>
<dbReference type="InterPro" id="IPR010730">
    <property type="entry name" value="HET"/>
</dbReference>
<keyword evidence="3" id="KW-1185">Reference proteome</keyword>
<evidence type="ECO:0000313" key="3">
    <source>
        <dbReference type="Proteomes" id="UP000028545"/>
    </source>
</evidence>
<feature type="domain" description="Heterokaryon incompatibility" evidence="1">
    <location>
        <begin position="30"/>
        <end position="214"/>
    </location>
</feature>
<dbReference type="AlphaFoldDB" id="A0A084GDS4"/>
<dbReference type="Proteomes" id="UP000028545">
    <property type="component" value="Unassembled WGS sequence"/>
</dbReference>
<gene>
    <name evidence="2" type="ORF">SAPIO_CDS1804</name>
</gene>
<dbReference type="RefSeq" id="XP_016645285.1">
    <property type="nucleotide sequence ID" value="XM_016784988.1"/>
</dbReference>
<organism evidence="2 3">
    <name type="scientific">Pseudallescheria apiosperma</name>
    <name type="common">Scedosporium apiospermum</name>
    <dbReference type="NCBI Taxonomy" id="563466"/>
    <lineage>
        <taxon>Eukaryota</taxon>
        <taxon>Fungi</taxon>
        <taxon>Dikarya</taxon>
        <taxon>Ascomycota</taxon>
        <taxon>Pezizomycotina</taxon>
        <taxon>Sordariomycetes</taxon>
        <taxon>Hypocreomycetidae</taxon>
        <taxon>Microascales</taxon>
        <taxon>Microascaceae</taxon>
        <taxon>Scedosporium</taxon>
    </lineage>
</organism>
<comment type="caution">
    <text evidence="2">The sequence shown here is derived from an EMBL/GenBank/DDBJ whole genome shotgun (WGS) entry which is preliminary data.</text>
</comment>
<dbReference type="PANTHER" id="PTHR24148">
    <property type="entry name" value="ANKYRIN REPEAT DOMAIN-CONTAINING PROTEIN 39 HOMOLOG-RELATED"/>
    <property type="match status" value="1"/>
</dbReference>